<proteinExistence type="predicted"/>
<dbReference type="AlphaFoldDB" id="A0A813LAT7"/>
<evidence type="ECO:0000313" key="1">
    <source>
        <dbReference type="EMBL" id="CAE8723063.1"/>
    </source>
</evidence>
<name>A0A813LAT7_POLGL</name>
<gene>
    <name evidence="1" type="ORF">PGLA2088_LOCUS42913</name>
</gene>
<accession>A0A813LAT7</accession>
<protein>
    <submittedName>
        <fullName evidence="1">Uncharacterized protein</fullName>
    </submittedName>
</protein>
<organism evidence="1 2">
    <name type="scientific">Polarella glacialis</name>
    <name type="common">Dinoflagellate</name>
    <dbReference type="NCBI Taxonomy" id="89957"/>
    <lineage>
        <taxon>Eukaryota</taxon>
        <taxon>Sar</taxon>
        <taxon>Alveolata</taxon>
        <taxon>Dinophyceae</taxon>
        <taxon>Suessiales</taxon>
        <taxon>Suessiaceae</taxon>
        <taxon>Polarella</taxon>
    </lineage>
</organism>
<sequence length="138" mass="16221">DLLESKDFQEFKREWKQAIRTEEIERIKAQLAVDMDNAHWQVELQKAILADRQSVLQERLEDSEELREIRQNERLREKASQEGERAHEQVLDFAHKAYQISSEKEELMRNVQLLRARQKVPAGPAVAKASAAFWPSVR</sequence>
<reference evidence="1" key="1">
    <citation type="submission" date="2021-02" db="EMBL/GenBank/DDBJ databases">
        <authorList>
            <person name="Dougan E. K."/>
            <person name="Rhodes N."/>
            <person name="Thang M."/>
            <person name="Chan C."/>
        </authorList>
    </citation>
    <scope>NUCLEOTIDE SEQUENCE</scope>
</reference>
<comment type="caution">
    <text evidence="1">The sequence shown here is derived from an EMBL/GenBank/DDBJ whole genome shotgun (WGS) entry which is preliminary data.</text>
</comment>
<feature type="non-terminal residue" evidence="1">
    <location>
        <position position="1"/>
    </location>
</feature>
<evidence type="ECO:0000313" key="2">
    <source>
        <dbReference type="Proteomes" id="UP000626109"/>
    </source>
</evidence>
<dbReference type="EMBL" id="CAJNNW010034532">
    <property type="protein sequence ID" value="CAE8723063.1"/>
    <property type="molecule type" value="Genomic_DNA"/>
</dbReference>
<dbReference type="Proteomes" id="UP000626109">
    <property type="component" value="Unassembled WGS sequence"/>
</dbReference>